<dbReference type="AlphaFoldDB" id="A0A9P0NXH0"/>
<accession>A0A9P0NXH0</accession>
<keyword evidence="1" id="KW-0812">Transmembrane</keyword>
<feature type="transmembrane region" description="Helical" evidence="1">
    <location>
        <begin position="68"/>
        <end position="90"/>
    </location>
</feature>
<sequence>MGNEYTHDCVLLGAYLISFRLCWTSPTASSPYFRCRWMYPYLLVSLDVYQLSRNLGSRQKHYQQHVSIFVKFLLSALTNLTSMNVLFFQWNH</sequence>
<dbReference type="Proteomes" id="UP001152888">
    <property type="component" value="Unassembled WGS sequence"/>
</dbReference>
<evidence type="ECO:0000256" key="1">
    <source>
        <dbReference type="SAM" id="Phobius"/>
    </source>
</evidence>
<feature type="signal peptide" evidence="2">
    <location>
        <begin position="1"/>
        <end position="24"/>
    </location>
</feature>
<evidence type="ECO:0000313" key="3">
    <source>
        <dbReference type="EMBL" id="CAH1956802.1"/>
    </source>
</evidence>
<comment type="caution">
    <text evidence="3">The sequence shown here is derived from an EMBL/GenBank/DDBJ whole genome shotgun (WGS) entry which is preliminary data.</text>
</comment>
<dbReference type="EMBL" id="CAKOFQ010006667">
    <property type="protein sequence ID" value="CAH1956802.1"/>
    <property type="molecule type" value="Genomic_DNA"/>
</dbReference>
<keyword evidence="2" id="KW-0732">Signal</keyword>
<keyword evidence="4" id="KW-1185">Reference proteome</keyword>
<name>A0A9P0NXH0_ACAOB</name>
<protein>
    <submittedName>
        <fullName evidence="3">Uncharacterized protein</fullName>
    </submittedName>
</protein>
<evidence type="ECO:0000256" key="2">
    <source>
        <dbReference type="SAM" id="SignalP"/>
    </source>
</evidence>
<reference evidence="3" key="1">
    <citation type="submission" date="2022-03" db="EMBL/GenBank/DDBJ databases">
        <authorList>
            <person name="Sayadi A."/>
        </authorList>
    </citation>
    <scope>NUCLEOTIDE SEQUENCE</scope>
</reference>
<keyword evidence="1" id="KW-0472">Membrane</keyword>
<organism evidence="3 4">
    <name type="scientific">Acanthoscelides obtectus</name>
    <name type="common">Bean weevil</name>
    <name type="synonym">Bruchus obtectus</name>
    <dbReference type="NCBI Taxonomy" id="200917"/>
    <lineage>
        <taxon>Eukaryota</taxon>
        <taxon>Metazoa</taxon>
        <taxon>Ecdysozoa</taxon>
        <taxon>Arthropoda</taxon>
        <taxon>Hexapoda</taxon>
        <taxon>Insecta</taxon>
        <taxon>Pterygota</taxon>
        <taxon>Neoptera</taxon>
        <taxon>Endopterygota</taxon>
        <taxon>Coleoptera</taxon>
        <taxon>Polyphaga</taxon>
        <taxon>Cucujiformia</taxon>
        <taxon>Chrysomeloidea</taxon>
        <taxon>Chrysomelidae</taxon>
        <taxon>Bruchinae</taxon>
        <taxon>Bruchini</taxon>
        <taxon>Acanthoscelides</taxon>
    </lineage>
</organism>
<keyword evidence="1" id="KW-1133">Transmembrane helix</keyword>
<proteinExistence type="predicted"/>
<evidence type="ECO:0000313" key="4">
    <source>
        <dbReference type="Proteomes" id="UP001152888"/>
    </source>
</evidence>
<feature type="chain" id="PRO_5040247747" evidence="2">
    <location>
        <begin position="25"/>
        <end position="92"/>
    </location>
</feature>
<gene>
    <name evidence="3" type="ORF">ACAOBT_LOCUS1716</name>
</gene>